<accession>V4RHV2</accession>
<dbReference type="PANTHER" id="PTHR43785:SF3">
    <property type="entry name" value="GS CATALYTIC DOMAIN-CONTAINING PROTEIN"/>
    <property type="match status" value="1"/>
</dbReference>
<name>V4RHV2_9HYPH</name>
<organism evidence="9 10">
    <name type="scientific">Lutibaculum baratangense AMV1</name>
    <dbReference type="NCBI Taxonomy" id="631454"/>
    <lineage>
        <taxon>Bacteria</taxon>
        <taxon>Pseudomonadati</taxon>
        <taxon>Pseudomonadota</taxon>
        <taxon>Alphaproteobacteria</taxon>
        <taxon>Hyphomicrobiales</taxon>
        <taxon>Tepidamorphaceae</taxon>
        <taxon>Lutibaculum</taxon>
    </lineage>
</organism>
<evidence type="ECO:0000256" key="7">
    <source>
        <dbReference type="RuleBase" id="RU000384"/>
    </source>
</evidence>
<evidence type="ECO:0000259" key="8">
    <source>
        <dbReference type="PROSITE" id="PS51987"/>
    </source>
</evidence>
<sequence>MRLPMIPDEHEDRPQTTDDIVRWLRQRQIDEVECLVPDMTGMMRGKIIPREDFIRNIENGLKLPETILVQAVTGDTVYETKVAAEVDQDIVTLPDVGTVRVVPWYDEPTAQVICDCVYDDGSLVDFAPRSVLKRVLSLYEEKGLRPIVAPELEYYLVEKSTDPDLPLTTPVGISGRKESGRQAYGIEAANEFDPAIEDIYAYCEATRIDIGTMAHEAGPAQIEMNFKHGDPLELADQVFLFKRTVRKAAIKHGMYATFMAQPHENEPGSAMHVHQSIVRADGGGNIFVEEDGRDSDALLHYISGLQRYVPAAMPLFAPNVNSYRRIRLESDAPINVHWGKDNRTCGLRVPGSPPAARRVENRVPGVDANPYLAFAATLACGLIGLREKVEPQPVVTIDAHTLPFGLPRHHHDALELLAGCQPLREVFGSRFVDAFIEVKHLEWQLYNRVISSWEREYLLLNV</sequence>
<dbReference type="InterPro" id="IPR014746">
    <property type="entry name" value="Gln_synth/guanido_kin_cat_dom"/>
</dbReference>
<dbReference type="STRING" id="631454.N177_3982"/>
<evidence type="ECO:0000256" key="1">
    <source>
        <dbReference type="ARBA" id="ARBA00001946"/>
    </source>
</evidence>
<protein>
    <submittedName>
        <fullName evidence="9">Glutamine synthetase family protein</fullName>
    </submittedName>
</protein>
<dbReference type="Proteomes" id="UP000017819">
    <property type="component" value="Unassembled WGS sequence"/>
</dbReference>
<comment type="caution">
    <text evidence="9">The sequence shown here is derived from an EMBL/GenBank/DDBJ whole genome shotgun (WGS) entry which is preliminary data.</text>
</comment>
<proteinExistence type="inferred from homology"/>
<dbReference type="Pfam" id="PF00120">
    <property type="entry name" value="Gln-synt_C"/>
    <property type="match status" value="1"/>
</dbReference>
<keyword evidence="5" id="KW-0067">ATP-binding</keyword>
<dbReference type="GO" id="GO:0005524">
    <property type="term" value="F:ATP binding"/>
    <property type="evidence" value="ECO:0007669"/>
    <property type="project" value="UniProtKB-KW"/>
</dbReference>
<comment type="cofactor">
    <cofactor evidence="1">
        <name>Mg(2+)</name>
        <dbReference type="ChEBI" id="CHEBI:18420"/>
    </cofactor>
</comment>
<comment type="similarity">
    <text evidence="2 6 7">Belongs to the glutamine synthetase family.</text>
</comment>
<keyword evidence="3" id="KW-0436">Ligase</keyword>
<evidence type="ECO:0000256" key="2">
    <source>
        <dbReference type="ARBA" id="ARBA00009897"/>
    </source>
</evidence>
<dbReference type="Gene3D" id="3.30.590.10">
    <property type="entry name" value="Glutamine synthetase/guanido kinase, catalytic domain"/>
    <property type="match status" value="1"/>
</dbReference>
<dbReference type="SUPFAM" id="SSF54368">
    <property type="entry name" value="Glutamine synthetase, N-terminal domain"/>
    <property type="match status" value="1"/>
</dbReference>
<gene>
    <name evidence="9" type="ORF">N177_3982</name>
</gene>
<dbReference type="FunFam" id="3.30.590.10:FF:000005">
    <property type="entry name" value="Probable glutamine synthetase"/>
    <property type="match status" value="1"/>
</dbReference>
<dbReference type="GO" id="GO:0004356">
    <property type="term" value="F:glutamine synthetase activity"/>
    <property type="evidence" value="ECO:0007669"/>
    <property type="project" value="InterPro"/>
</dbReference>
<feature type="domain" description="GS catalytic" evidence="8">
    <location>
        <begin position="128"/>
        <end position="462"/>
    </location>
</feature>
<dbReference type="EMBL" id="AWXZ01000040">
    <property type="protein sequence ID" value="ESR22845.1"/>
    <property type="molecule type" value="Genomic_DNA"/>
</dbReference>
<evidence type="ECO:0000256" key="3">
    <source>
        <dbReference type="ARBA" id="ARBA00022598"/>
    </source>
</evidence>
<dbReference type="GO" id="GO:0006542">
    <property type="term" value="P:glutamine biosynthetic process"/>
    <property type="evidence" value="ECO:0007669"/>
    <property type="project" value="InterPro"/>
</dbReference>
<dbReference type="AlphaFoldDB" id="V4RHV2"/>
<dbReference type="SUPFAM" id="SSF55931">
    <property type="entry name" value="Glutamine synthetase/guanido kinase"/>
    <property type="match status" value="1"/>
</dbReference>
<dbReference type="GO" id="GO:0006598">
    <property type="term" value="P:polyamine catabolic process"/>
    <property type="evidence" value="ECO:0007669"/>
    <property type="project" value="TreeGrafter"/>
</dbReference>
<dbReference type="InterPro" id="IPR036651">
    <property type="entry name" value="Gln_synt_N_sf"/>
</dbReference>
<evidence type="ECO:0000256" key="6">
    <source>
        <dbReference type="PROSITE-ProRule" id="PRU01331"/>
    </source>
</evidence>
<dbReference type="Gene3D" id="3.10.20.70">
    <property type="entry name" value="Glutamine synthetase, N-terminal domain"/>
    <property type="match status" value="1"/>
</dbReference>
<dbReference type="PATRIC" id="fig|631454.5.peg.3934"/>
<keyword evidence="10" id="KW-1185">Reference proteome</keyword>
<dbReference type="eggNOG" id="COG0174">
    <property type="taxonomic scope" value="Bacteria"/>
</dbReference>
<evidence type="ECO:0000313" key="10">
    <source>
        <dbReference type="Proteomes" id="UP000017819"/>
    </source>
</evidence>
<evidence type="ECO:0000313" key="9">
    <source>
        <dbReference type="EMBL" id="ESR22845.1"/>
    </source>
</evidence>
<dbReference type="InterPro" id="IPR008146">
    <property type="entry name" value="Gln_synth_cat_dom"/>
</dbReference>
<reference evidence="9 10" key="1">
    <citation type="journal article" date="2014" name="Genome Announc.">
        <title>Draft Genome Sequence of Lutibaculum baratangense Strain AMV1T, Isolated from a Mud Volcano in Andamans, India.</title>
        <authorList>
            <person name="Singh A."/>
            <person name="Sreenivas A."/>
            <person name="Sathyanarayana Reddy G."/>
            <person name="Pinnaka A.K."/>
            <person name="Shivaji S."/>
        </authorList>
    </citation>
    <scope>NUCLEOTIDE SEQUENCE [LARGE SCALE GENOMIC DNA]</scope>
    <source>
        <strain evidence="9 10">AMV1</strain>
    </source>
</reference>
<dbReference type="PANTHER" id="PTHR43785">
    <property type="entry name" value="GAMMA-GLUTAMYLPUTRESCINE SYNTHETASE"/>
    <property type="match status" value="1"/>
</dbReference>
<dbReference type="SMART" id="SM01230">
    <property type="entry name" value="Gln-synt_C"/>
    <property type="match status" value="1"/>
</dbReference>
<evidence type="ECO:0000256" key="4">
    <source>
        <dbReference type="ARBA" id="ARBA00022741"/>
    </source>
</evidence>
<dbReference type="PROSITE" id="PS51987">
    <property type="entry name" value="GS_CATALYTIC"/>
    <property type="match status" value="1"/>
</dbReference>
<keyword evidence="4" id="KW-0547">Nucleotide-binding</keyword>
<evidence type="ECO:0000256" key="5">
    <source>
        <dbReference type="ARBA" id="ARBA00022840"/>
    </source>
</evidence>